<keyword evidence="1" id="KW-0812">Transmembrane</keyword>
<feature type="chain" id="PRO_5042294656" evidence="2">
    <location>
        <begin position="29"/>
        <end position="189"/>
    </location>
</feature>
<sequence length="189" mass="20962">MTGTGERRGSLTTLLAAFTLIFLNETGPRTMDQAREPIQIVHLQAGLGTSAGRILSEIDLSVAQKIGRQLAQIGDKVNRHYHDNLPNPWLLPFHAAAHAHRLARNRLYRGILGPHRRLRARPGEMWVWLSSPLRSQVIRAECRGAWVKTTYITTLLPNQISVGLAHPYSWAAGLLTALILAAAVVWIGF</sequence>
<organism evidence="3 4">
    <name type="scientific">Aldrovandia affinis</name>
    <dbReference type="NCBI Taxonomy" id="143900"/>
    <lineage>
        <taxon>Eukaryota</taxon>
        <taxon>Metazoa</taxon>
        <taxon>Chordata</taxon>
        <taxon>Craniata</taxon>
        <taxon>Vertebrata</taxon>
        <taxon>Euteleostomi</taxon>
        <taxon>Actinopterygii</taxon>
        <taxon>Neopterygii</taxon>
        <taxon>Teleostei</taxon>
        <taxon>Notacanthiformes</taxon>
        <taxon>Halosauridae</taxon>
        <taxon>Aldrovandia</taxon>
    </lineage>
</organism>
<protein>
    <submittedName>
        <fullName evidence="3">Uncharacterized protein</fullName>
    </submittedName>
</protein>
<feature type="signal peptide" evidence="2">
    <location>
        <begin position="1"/>
        <end position="28"/>
    </location>
</feature>
<keyword evidence="1" id="KW-1133">Transmembrane helix</keyword>
<dbReference type="AlphaFoldDB" id="A0AAD7RQ90"/>
<dbReference type="EMBL" id="JAINUG010000219">
    <property type="protein sequence ID" value="KAJ8387036.1"/>
    <property type="molecule type" value="Genomic_DNA"/>
</dbReference>
<evidence type="ECO:0000256" key="2">
    <source>
        <dbReference type="SAM" id="SignalP"/>
    </source>
</evidence>
<keyword evidence="4" id="KW-1185">Reference proteome</keyword>
<proteinExistence type="predicted"/>
<keyword evidence="1" id="KW-0472">Membrane</keyword>
<name>A0AAD7RQ90_9TELE</name>
<accession>A0AAD7RQ90</accession>
<evidence type="ECO:0000313" key="4">
    <source>
        <dbReference type="Proteomes" id="UP001221898"/>
    </source>
</evidence>
<evidence type="ECO:0000256" key="1">
    <source>
        <dbReference type="SAM" id="Phobius"/>
    </source>
</evidence>
<feature type="transmembrane region" description="Helical" evidence="1">
    <location>
        <begin position="168"/>
        <end position="188"/>
    </location>
</feature>
<comment type="caution">
    <text evidence="3">The sequence shown here is derived from an EMBL/GenBank/DDBJ whole genome shotgun (WGS) entry which is preliminary data.</text>
</comment>
<reference evidence="3" key="1">
    <citation type="journal article" date="2023" name="Science">
        <title>Genome structures resolve the early diversification of teleost fishes.</title>
        <authorList>
            <person name="Parey E."/>
            <person name="Louis A."/>
            <person name="Montfort J."/>
            <person name="Bouchez O."/>
            <person name="Roques C."/>
            <person name="Iampietro C."/>
            <person name="Lluch J."/>
            <person name="Castinel A."/>
            <person name="Donnadieu C."/>
            <person name="Desvignes T."/>
            <person name="Floi Bucao C."/>
            <person name="Jouanno E."/>
            <person name="Wen M."/>
            <person name="Mejri S."/>
            <person name="Dirks R."/>
            <person name="Jansen H."/>
            <person name="Henkel C."/>
            <person name="Chen W.J."/>
            <person name="Zahm M."/>
            <person name="Cabau C."/>
            <person name="Klopp C."/>
            <person name="Thompson A.W."/>
            <person name="Robinson-Rechavi M."/>
            <person name="Braasch I."/>
            <person name="Lecointre G."/>
            <person name="Bobe J."/>
            <person name="Postlethwait J.H."/>
            <person name="Berthelot C."/>
            <person name="Roest Crollius H."/>
            <person name="Guiguen Y."/>
        </authorList>
    </citation>
    <scope>NUCLEOTIDE SEQUENCE</scope>
    <source>
        <strain evidence="3">NC1722</strain>
    </source>
</reference>
<dbReference type="Proteomes" id="UP001221898">
    <property type="component" value="Unassembled WGS sequence"/>
</dbReference>
<gene>
    <name evidence="3" type="ORF">AAFF_G00162130</name>
</gene>
<evidence type="ECO:0000313" key="3">
    <source>
        <dbReference type="EMBL" id="KAJ8387036.1"/>
    </source>
</evidence>
<keyword evidence="2" id="KW-0732">Signal</keyword>